<reference evidence="2 3" key="1">
    <citation type="submission" date="2013-12" db="EMBL/GenBank/DDBJ databases">
        <authorList>
            <consortium name="DOE Joint Genome Institute"/>
            <person name="Kappler U."/>
            <person name="Huntemann M."/>
            <person name="Han J."/>
            <person name="Chen A."/>
            <person name="Kyrpides N."/>
            <person name="Mavromatis K."/>
            <person name="Markowitz V."/>
            <person name="Palaniappan K."/>
            <person name="Ivanova N."/>
            <person name="Schaumberg A."/>
            <person name="Pati A."/>
            <person name="Liolios K."/>
            <person name="Nordberg H.P."/>
            <person name="Cantor M.N."/>
            <person name="Hua S.X."/>
            <person name="Woyke T."/>
        </authorList>
    </citation>
    <scope>NUCLEOTIDE SEQUENCE [LARGE SCALE GENOMIC DNA]</scope>
    <source>
        <strain evidence="3">AL2</strain>
    </source>
</reference>
<dbReference type="Proteomes" id="UP000005380">
    <property type="component" value="Chromosome"/>
</dbReference>
<organism evidence="2 3">
    <name type="scientific">Thiomicrospira aerophila AL3</name>
    <dbReference type="NCBI Taxonomy" id="717772"/>
    <lineage>
        <taxon>Bacteria</taxon>
        <taxon>Pseudomonadati</taxon>
        <taxon>Pseudomonadota</taxon>
        <taxon>Gammaproteobacteria</taxon>
        <taxon>Thiotrichales</taxon>
        <taxon>Piscirickettsiaceae</taxon>
        <taxon>Thiomicrospira</taxon>
    </lineage>
</organism>
<sequence length="95" mass="11329">MTTERAKRDWEDDLAKLVGDPLAFQIGYRVRQFKDQTRAFKNDGEQMLKEYVRYELDVLPTRTEFETFAQQVAELDNRLNEMDARIQRMKNAINP</sequence>
<evidence type="ECO:0000256" key="1">
    <source>
        <dbReference type="SAM" id="Coils"/>
    </source>
</evidence>
<dbReference type="InParanoid" id="W0DY64"/>
<dbReference type="RefSeq" id="WP_006459818.1">
    <property type="nucleotide sequence ID" value="NZ_CP007030.1"/>
</dbReference>
<evidence type="ECO:0000313" key="3">
    <source>
        <dbReference type="Proteomes" id="UP000005380"/>
    </source>
</evidence>
<dbReference type="STRING" id="717772.THIAE_01985"/>
<proteinExistence type="predicted"/>
<accession>W0DY64</accession>
<dbReference type="EMBL" id="CP007030">
    <property type="protein sequence ID" value="AHF02188.1"/>
    <property type="molecule type" value="Genomic_DNA"/>
</dbReference>
<dbReference type="PANTHER" id="PTHR38693">
    <property type="entry name" value="UBIQUINONE BIOSYNTHESIS PROTEIN UBIJ"/>
    <property type="match status" value="1"/>
</dbReference>
<dbReference type="OrthoDB" id="9796077at2"/>
<keyword evidence="3" id="KW-1185">Reference proteome</keyword>
<feature type="coiled-coil region" evidence="1">
    <location>
        <begin position="65"/>
        <end position="92"/>
    </location>
</feature>
<gene>
    <name evidence="2" type="ORF">THIAE_01985</name>
</gene>
<dbReference type="PANTHER" id="PTHR38693:SF1">
    <property type="entry name" value="UBIQUINONE BIOSYNTHESIS ACCESSORY FACTOR UBIJ"/>
    <property type="match status" value="1"/>
</dbReference>
<evidence type="ECO:0000313" key="2">
    <source>
        <dbReference type="EMBL" id="AHF02188.1"/>
    </source>
</evidence>
<dbReference type="InterPro" id="IPR038989">
    <property type="entry name" value="UbiJ"/>
</dbReference>
<dbReference type="AlphaFoldDB" id="W0DY64"/>
<dbReference type="eggNOG" id="COG3165">
    <property type="taxonomic scope" value="Bacteria"/>
</dbReference>
<keyword evidence="1" id="KW-0175">Coiled coil</keyword>
<dbReference type="HOGENOM" id="CLU_2371831_0_0_6"/>
<dbReference type="KEGG" id="tao:THIAE_01985"/>
<dbReference type="GO" id="GO:0006744">
    <property type="term" value="P:ubiquinone biosynthetic process"/>
    <property type="evidence" value="ECO:0007669"/>
    <property type="project" value="InterPro"/>
</dbReference>
<protein>
    <submittedName>
        <fullName evidence="2">Uncharacterized protein</fullName>
    </submittedName>
</protein>
<name>W0DY64_9GAMM</name>